<reference evidence="1 2" key="1">
    <citation type="submission" date="2017-12" db="EMBL/GenBank/DDBJ databases">
        <title>Phylogenetic diversity of female urinary microbiome.</title>
        <authorList>
            <person name="Thomas-White K."/>
            <person name="Wolfe A.J."/>
        </authorList>
    </citation>
    <scope>NUCLEOTIDE SEQUENCE [LARGE SCALE GENOMIC DNA]</scope>
    <source>
        <strain evidence="1 2">UMB0416</strain>
    </source>
</reference>
<name>A0A2I1RJF0_FAUOS</name>
<evidence type="ECO:0000313" key="1">
    <source>
        <dbReference type="EMBL" id="PKZ69250.1"/>
    </source>
</evidence>
<evidence type="ECO:0000313" key="2">
    <source>
        <dbReference type="Proteomes" id="UP000234914"/>
    </source>
</evidence>
<gene>
    <name evidence="1" type="ORF">CYJ96_03720</name>
</gene>
<accession>A0A2I1RJF0</accession>
<dbReference type="EMBL" id="PKJS01000004">
    <property type="protein sequence ID" value="PKZ69250.1"/>
    <property type="molecule type" value="Genomic_DNA"/>
</dbReference>
<sequence>MHKVASKLKWVEVGYKEVPLRPKGMHQKTFDRLHGYYQELEYRENLECMARFKSFCSKRGLNY</sequence>
<proteinExistence type="predicted"/>
<dbReference type="Proteomes" id="UP000234914">
    <property type="component" value="Unassembled WGS sequence"/>
</dbReference>
<dbReference type="AlphaFoldDB" id="A0A2I1RJF0"/>
<organism evidence="1 2">
    <name type="scientific">Faucicola osloensis</name>
    <name type="common">Moraxella osloensis</name>
    <dbReference type="NCBI Taxonomy" id="34062"/>
    <lineage>
        <taxon>Bacteria</taxon>
        <taxon>Pseudomonadati</taxon>
        <taxon>Pseudomonadota</taxon>
        <taxon>Gammaproteobacteria</taxon>
        <taxon>Moraxellales</taxon>
        <taxon>Moraxellaceae</taxon>
        <taxon>Faucicola</taxon>
    </lineage>
</organism>
<protein>
    <submittedName>
        <fullName evidence="1">Uncharacterized protein</fullName>
    </submittedName>
</protein>
<comment type="caution">
    <text evidence="1">The sequence shown here is derived from an EMBL/GenBank/DDBJ whole genome shotgun (WGS) entry which is preliminary data.</text>
</comment>